<dbReference type="OrthoDB" id="962891at2"/>
<name>A0A0C1D3A5_9SPHI</name>
<proteinExistence type="predicted"/>
<dbReference type="EMBL" id="JSYN01000029">
    <property type="protein sequence ID" value="KIA91441.1"/>
    <property type="molecule type" value="Genomic_DNA"/>
</dbReference>
<accession>A0A0C1D3A5</accession>
<dbReference type="RefSeq" id="WP_039480314.1">
    <property type="nucleotide sequence ID" value="NZ_JSYN01000029.1"/>
</dbReference>
<keyword evidence="2" id="KW-1185">Reference proteome</keyword>
<dbReference type="AlphaFoldDB" id="A0A0C1D3A5"/>
<gene>
    <name evidence="1" type="ORF">OC25_21430</name>
</gene>
<comment type="caution">
    <text evidence="1">The sequence shown here is derived from an EMBL/GenBank/DDBJ whole genome shotgun (WGS) entry which is preliminary data.</text>
</comment>
<evidence type="ECO:0000313" key="1">
    <source>
        <dbReference type="EMBL" id="KIA91441.1"/>
    </source>
</evidence>
<reference evidence="1 2" key="1">
    <citation type="submission" date="2014-10" db="EMBL/GenBank/DDBJ databases">
        <title>Pedobacter Kyungheensis.</title>
        <authorList>
            <person name="Anderson B.M."/>
            <person name="Newman J.D."/>
        </authorList>
    </citation>
    <scope>NUCLEOTIDE SEQUENCE [LARGE SCALE GENOMIC DNA]</scope>
    <source>
        <strain evidence="1 2">KACC 16221</strain>
    </source>
</reference>
<organism evidence="1 2">
    <name type="scientific">Pedobacter kyungheensis</name>
    <dbReference type="NCBI Taxonomy" id="1069985"/>
    <lineage>
        <taxon>Bacteria</taxon>
        <taxon>Pseudomonadati</taxon>
        <taxon>Bacteroidota</taxon>
        <taxon>Sphingobacteriia</taxon>
        <taxon>Sphingobacteriales</taxon>
        <taxon>Sphingobacteriaceae</taxon>
        <taxon>Pedobacter</taxon>
    </lineage>
</organism>
<sequence length="92" mass="10724">MENIDLKNGLKFSFEKLPHTIRLIISKNDEEWVCRKAKLSKLYAFVAINQAHVFNGRLQLMKSENDIIVLVKNENIGIIPVRKFKEALKELE</sequence>
<evidence type="ECO:0000313" key="2">
    <source>
        <dbReference type="Proteomes" id="UP000031246"/>
    </source>
</evidence>
<dbReference type="Proteomes" id="UP000031246">
    <property type="component" value="Unassembled WGS sequence"/>
</dbReference>
<protein>
    <submittedName>
        <fullName evidence="1">Uncharacterized protein</fullName>
    </submittedName>
</protein>